<feature type="transmembrane region" description="Helical" evidence="1">
    <location>
        <begin position="7"/>
        <end position="27"/>
    </location>
</feature>
<evidence type="ECO:0000256" key="1">
    <source>
        <dbReference type="SAM" id="Phobius"/>
    </source>
</evidence>
<dbReference type="AlphaFoldDB" id="A0A7V1EJ24"/>
<comment type="caution">
    <text evidence="2">The sequence shown here is derived from an EMBL/GenBank/DDBJ whole genome shotgun (WGS) entry which is preliminary data.</text>
</comment>
<evidence type="ECO:0008006" key="3">
    <source>
        <dbReference type="Google" id="ProtNLM"/>
    </source>
</evidence>
<reference evidence="2" key="1">
    <citation type="journal article" date="2020" name="mSystems">
        <title>Genome- and Community-Level Interaction Insights into Carbon Utilization and Element Cycling Functions of Hydrothermarchaeota in Hydrothermal Sediment.</title>
        <authorList>
            <person name="Zhou Z."/>
            <person name="Liu Y."/>
            <person name="Xu W."/>
            <person name="Pan J."/>
            <person name="Luo Z.H."/>
            <person name="Li M."/>
        </authorList>
    </citation>
    <scope>NUCLEOTIDE SEQUENCE [LARGE SCALE GENOMIC DNA]</scope>
    <source>
        <strain evidence="2">SpSt-258</strain>
    </source>
</reference>
<protein>
    <recommendedName>
        <fullName evidence="3">DUF1302 family protein</fullName>
    </recommendedName>
</protein>
<dbReference type="EMBL" id="DSKY01000022">
    <property type="protein sequence ID" value="HDY60122.1"/>
    <property type="molecule type" value="Genomic_DNA"/>
</dbReference>
<evidence type="ECO:0000313" key="2">
    <source>
        <dbReference type="EMBL" id="HDY60122.1"/>
    </source>
</evidence>
<gene>
    <name evidence="2" type="ORF">ENP86_11355</name>
</gene>
<name>A0A7V1EJ24_UNCW3</name>
<keyword evidence="1" id="KW-0812">Transmembrane</keyword>
<proteinExistence type="predicted"/>
<accession>A0A7V1EJ24</accession>
<keyword evidence="1" id="KW-1133">Transmembrane helix</keyword>
<sequence>MAKIKTIKILAFVMFINIGFSLDWSGYLSTDHRLFLKEDYPLSFEEYRLSLSPEQTISENLKFHSEIWLRSFGLPYITNLSDLYSKEKITPFNLDIREAYIDILKFPLKNFDIRIGRQRIAWGTADKINPTDNINPLDLEDIWDFGRHLSSNGIKIDGYVKDFNLSYIFIPRFTPAVLPQEDWFNTKNSEINLPPGLIPLNITNSIAMPDYAIENSLNGVRLKKNLFGLDFSLSYASIRDGIPILTNTTIVPAGMSGEVNIYNTLSFPEMQMIGFDFAGAIKDIGIWAECALFFPESINYRIDMSQLGMSVIDSLILDKKPYAKYVIGTDYTFKNGIYINLQYAHGFFYERNEEIEDYLLAGLEWKLLEERLKLMPLSGGLEIKDFSDIKDNYAFVYMPEVSYKPVEDCELSIGLRLIDGKEGTNFGMMKEDDEVFLKVKYSF</sequence>
<organism evidence="2">
    <name type="scientific">candidate division WOR-3 bacterium</name>
    <dbReference type="NCBI Taxonomy" id="2052148"/>
    <lineage>
        <taxon>Bacteria</taxon>
        <taxon>Bacteria division WOR-3</taxon>
    </lineage>
</organism>
<keyword evidence="1" id="KW-0472">Membrane</keyword>